<proteinExistence type="predicted"/>
<sequence length="97" mass="11139">MTPFFWADDVYLYGLAPGHVPGMKYDSLTDCILTRKNALSCYRNMTENLSNKCDYLVTGSRLLRESEETWVEMIKQFEHRIGADLSLPAKSNPDMRA</sequence>
<name>A0A9D3YIP1_DREPO</name>
<protein>
    <submittedName>
        <fullName evidence="1">Uncharacterized protein</fullName>
    </submittedName>
</protein>
<reference evidence="1" key="2">
    <citation type="submission" date="2020-11" db="EMBL/GenBank/DDBJ databases">
        <authorList>
            <person name="McCartney M.A."/>
            <person name="Auch B."/>
            <person name="Kono T."/>
            <person name="Mallez S."/>
            <person name="Becker A."/>
            <person name="Gohl D.M."/>
            <person name="Silverstein K.A.T."/>
            <person name="Koren S."/>
            <person name="Bechman K.B."/>
            <person name="Herman A."/>
            <person name="Abrahante J.E."/>
            <person name="Garbe J."/>
        </authorList>
    </citation>
    <scope>NUCLEOTIDE SEQUENCE</scope>
    <source>
        <strain evidence="1">Duluth1</strain>
        <tissue evidence="1">Whole animal</tissue>
    </source>
</reference>
<evidence type="ECO:0000313" key="1">
    <source>
        <dbReference type="EMBL" id="KAH3699519.1"/>
    </source>
</evidence>
<dbReference type="AlphaFoldDB" id="A0A9D3YIP1"/>
<dbReference type="EMBL" id="JAIWYP010000015">
    <property type="protein sequence ID" value="KAH3699519.1"/>
    <property type="molecule type" value="Genomic_DNA"/>
</dbReference>
<comment type="caution">
    <text evidence="1">The sequence shown here is derived from an EMBL/GenBank/DDBJ whole genome shotgun (WGS) entry which is preliminary data.</text>
</comment>
<accession>A0A9D3YIP1</accession>
<keyword evidence="2" id="KW-1185">Reference proteome</keyword>
<evidence type="ECO:0000313" key="2">
    <source>
        <dbReference type="Proteomes" id="UP000828390"/>
    </source>
</evidence>
<dbReference type="Proteomes" id="UP000828390">
    <property type="component" value="Unassembled WGS sequence"/>
</dbReference>
<reference evidence="1" key="1">
    <citation type="journal article" date="2019" name="bioRxiv">
        <title>The Genome of the Zebra Mussel, Dreissena polymorpha: A Resource for Invasive Species Research.</title>
        <authorList>
            <person name="McCartney M.A."/>
            <person name="Auch B."/>
            <person name="Kono T."/>
            <person name="Mallez S."/>
            <person name="Zhang Y."/>
            <person name="Obille A."/>
            <person name="Becker A."/>
            <person name="Abrahante J.E."/>
            <person name="Garbe J."/>
            <person name="Badalamenti J.P."/>
            <person name="Herman A."/>
            <person name="Mangelson H."/>
            <person name="Liachko I."/>
            <person name="Sullivan S."/>
            <person name="Sone E.D."/>
            <person name="Koren S."/>
            <person name="Silverstein K.A.T."/>
            <person name="Beckman K.B."/>
            <person name="Gohl D.M."/>
        </authorList>
    </citation>
    <scope>NUCLEOTIDE SEQUENCE</scope>
    <source>
        <strain evidence="1">Duluth1</strain>
        <tissue evidence="1">Whole animal</tissue>
    </source>
</reference>
<gene>
    <name evidence="1" type="ORF">DPMN_074475</name>
</gene>
<organism evidence="1 2">
    <name type="scientific">Dreissena polymorpha</name>
    <name type="common">Zebra mussel</name>
    <name type="synonym">Mytilus polymorpha</name>
    <dbReference type="NCBI Taxonomy" id="45954"/>
    <lineage>
        <taxon>Eukaryota</taxon>
        <taxon>Metazoa</taxon>
        <taxon>Spiralia</taxon>
        <taxon>Lophotrochozoa</taxon>
        <taxon>Mollusca</taxon>
        <taxon>Bivalvia</taxon>
        <taxon>Autobranchia</taxon>
        <taxon>Heteroconchia</taxon>
        <taxon>Euheterodonta</taxon>
        <taxon>Imparidentia</taxon>
        <taxon>Neoheterodontei</taxon>
        <taxon>Myida</taxon>
        <taxon>Dreissenoidea</taxon>
        <taxon>Dreissenidae</taxon>
        <taxon>Dreissena</taxon>
    </lineage>
</organism>